<gene>
    <name evidence="2" type="ORF">NQ318_022740</name>
</gene>
<organism evidence="2 3">
    <name type="scientific">Aromia moschata</name>
    <dbReference type="NCBI Taxonomy" id="1265417"/>
    <lineage>
        <taxon>Eukaryota</taxon>
        <taxon>Metazoa</taxon>
        <taxon>Ecdysozoa</taxon>
        <taxon>Arthropoda</taxon>
        <taxon>Hexapoda</taxon>
        <taxon>Insecta</taxon>
        <taxon>Pterygota</taxon>
        <taxon>Neoptera</taxon>
        <taxon>Endopterygota</taxon>
        <taxon>Coleoptera</taxon>
        <taxon>Polyphaga</taxon>
        <taxon>Cucujiformia</taxon>
        <taxon>Chrysomeloidea</taxon>
        <taxon>Cerambycidae</taxon>
        <taxon>Cerambycinae</taxon>
        <taxon>Callichromatini</taxon>
        <taxon>Aromia</taxon>
    </lineage>
</organism>
<protein>
    <submittedName>
        <fullName evidence="2">Uncharacterized protein</fullName>
    </submittedName>
</protein>
<sequence>MHFRKVSGEIEKTGISSNSLVLSSKRKLFQSPDHDKNCSLFLPSTSGMSTFDNDLKNPATKRALFLSPSKSSPIKRSPFKRSPFKRLEAGDKKRKRDDSEDMHPSKMSKIANIRPSETETKGTFDRTASDLNLSLNKSVSSQSGELSVEHKKKLYWAVYEALRSQNITHTHPQFKVYASVLARVTRRFLLNLSNNASRAEGGTSERMSRIARHHVYAVVKGKTVDEIINEYMRNRLRNVKPRGYIGIEEFRERNRELANDKENAIQGRVNATASLEKKKLEQLGSENKIERIRKVINFEDNR</sequence>
<name>A0AAV8YC70_9CUCU</name>
<dbReference type="AlphaFoldDB" id="A0AAV8YC70"/>
<keyword evidence="3" id="KW-1185">Reference proteome</keyword>
<evidence type="ECO:0000313" key="3">
    <source>
        <dbReference type="Proteomes" id="UP001162162"/>
    </source>
</evidence>
<reference evidence="2" key="1">
    <citation type="journal article" date="2023" name="Insect Mol. Biol.">
        <title>Genome sequencing provides insights into the evolution of gene families encoding plant cell wall-degrading enzymes in longhorned beetles.</title>
        <authorList>
            <person name="Shin N.R."/>
            <person name="Okamura Y."/>
            <person name="Kirsch R."/>
            <person name="Pauchet Y."/>
        </authorList>
    </citation>
    <scope>NUCLEOTIDE SEQUENCE</scope>
    <source>
        <strain evidence="2">AMC_N1</strain>
    </source>
</reference>
<accession>A0AAV8YC70</accession>
<evidence type="ECO:0000256" key="1">
    <source>
        <dbReference type="SAM" id="MobiDB-lite"/>
    </source>
</evidence>
<dbReference type="Proteomes" id="UP001162162">
    <property type="component" value="Unassembled WGS sequence"/>
</dbReference>
<feature type="compositionally biased region" description="Basic and acidic residues" evidence="1">
    <location>
        <begin position="85"/>
        <end position="104"/>
    </location>
</feature>
<comment type="caution">
    <text evidence="2">The sequence shown here is derived from an EMBL/GenBank/DDBJ whole genome shotgun (WGS) entry which is preliminary data.</text>
</comment>
<proteinExistence type="predicted"/>
<feature type="region of interest" description="Disordered" evidence="1">
    <location>
        <begin position="64"/>
        <end position="123"/>
    </location>
</feature>
<evidence type="ECO:0000313" key="2">
    <source>
        <dbReference type="EMBL" id="KAJ8949228.1"/>
    </source>
</evidence>
<dbReference type="EMBL" id="JAPWTK010000121">
    <property type="protein sequence ID" value="KAJ8949228.1"/>
    <property type="molecule type" value="Genomic_DNA"/>
</dbReference>
<feature type="compositionally biased region" description="Low complexity" evidence="1">
    <location>
        <begin position="67"/>
        <end position="76"/>
    </location>
</feature>